<accession>A0A6A6HAN5</accession>
<organism evidence="2 3">
    <name type="scientific">Viridothelium virens</name>
    <name type="common">Speckled blister lichen</name>
    <name type="synonym">Trypethelium virens</name>
    <dbReference type="NCBI Taxonomy" id="1048519"/>
    <lineage>
        <taxon>Eukaryota</taxon>
        <taxon>Fungi</taxon>
        <taxon>Dikarya</taxon>
        <taxon>Ascomycota</taxon>
        <taxon>Pezizomycotina</taxon>
        <taxon>Dothideomycetes</taxon>
        <taxon>Dothideomycetes incertae sedis</taxon>
        <taxon>Trypetheliales</taxon>
        <taxon>Trypetheliaceae</taxon>
        <taxon>Viridothelium</taxon>
    </lineage>
</organism>
<keyword evidence="3" id="KW-1185">Reference proteome</keyword>
<reference evidence="2" key="1">
    <citation type="journal article" date="2020" name="Stud. Mycol.">
        <title>101 Dothideomycetes genomes: a test case for predicting lifestyles and emergence of pathogens.</title>
        <authorList>
            <person name="Haridas S."/>
            <person name="Albert R."/>
            <person name="Binder M."/>
            <person name="Bloem J."/>
            <person name="Labutti K."/>
            <person name="Salamov A."/>
            <person name="Andreopoulos B."/>
            <person name="Baker S."/>
            <person name="Barry K."/>
            <person name="Bills G."/>
            <person name="Bluhm B."/>
            <person name="Cannon C."/>
            <person name="Castanera R."/>
            <person name="Culley D."/>
            <person name="Daum C."/>
            <person name="Ezra D."/>
            <person name="Gonzalez J."/>
            <person name="Henrissat B."/>
            <person name="Kuo A."/>
            <person name="Liang C."/>
            <person name="Lipzen A."/>
            <person name="Lutzoni F."/>
            <person name="Magnuson J."/>
            <person name="Mondo S."/>
            <person name="Nolan M."/>
            <person name="Ohm R."/>
            <person name="Pangilinan J."/>
            <person name="Park H.-J."/>
            <person name="Ramirez L."/>
            <person name="Alfaro M."/>
            <person name="Sun H."/>
            <person name="Tritt A."/>
            <person name="Yoshinaga Y."/>
            <person name="Zwiers L.-H."/>
            <person name="Turgeon B."/>
            <person name="Goodwin S."/>
            <person name="Spatafora J."/>
            <person name="Crous P."/>
            <person name="Grigoriev I."/>
        </authorList>
    </citation>
    <scope>NUCLEOTIDE SEQUENCE</scope>
    <source>
        <strain evidence="2">Tuck. ex Michener</strain>
    </source>
</reference>
<feature type="region of interest" description="Disordered" evidence="1">
    <location>
        <begin position="34"/>
        <end position="62"/>
    </location>
</feature>
<sequence>MSTRLRRWWLENCVSLPATVMKYVLISPLGNVSQPPPHHLQENHEAQPPSSNYRLGGTMCGR</sequence>
<dbReference type="Proteomes" id="UP000800092">
    <property type="component" value="Unassembled WGS sequence"/>
</dbReference>
<proteinExistence type="predicted"/>
<dbReference type="EMBL" id="ML991794">
    <property type="protein sequence ID" value="KAF2235087.1"/>
    <property type="molecule type" value="Genomic_DNA"/>
</dbReference>
<evidence type="ECO:0000313" key="2">
    <source>
        <dbReference type="EMBL" id="KAF2235087.1"/>
    </source>
</evidence>
<gene>
    <name evidence="2" type="ORF">EV356DRAFT_135530</name>
</gene>
<evidence type="ECO:0000256" key="1">
    <source>
        <dbReference type="SAM" id="MobiDB-lite"/>
    </source>
</evidence>
<protein>
    <submittedName>
        <fullName evidence="2">Uncharacterized protein</fullName>
    </submittedName>
</protein>
<name>A0A6A6HAN5_VIRVR</name>
<dbReference type="AlphaFoldDB" id="A0A6A6HAN5"/>
<evidence type="ECO:0000313" key="3">
    <source>
        <dbReference type="Proteomes" id="UP000800092"/>
    </source>
</evidence>